<organism evidence="2 3">
    <name type="scientific">Microlunatus capsulatus</name>
    <dbReference type="NCBI Taxonomy" id="99117"/>
    <lineage>
        <taxon>Bacteria</taxon>
        <taxon>Bacillati</taxon>
        <taxon>Actinomycetota</taxon>
        <taxon>Actinomycetes</taxon>
        <taxon>Propionibacteriales</taxon>
        <taxon>Propionibacteriaceae</taxon>
        <taxon>Microlunatus</taxon>
    </lineage>
</organism>
<dbReference type="EMBL" id="JAGIOB010000001">
    <property type="protein sequence ID" value="MBP2415132.1"/>
    <property type="molecule type" value="Genomic_DNA"/>
</dbReference>
<comment type="caution">
    <text evidence="2">The sequence shown here is derived from an EMBL/GenBank/DDBJ whole genome shotgun (WGS) entry which is preliminary data.</text>
</comment>
<keyword evidence="3" id="KW-1185">Reference proteome</keyword>
<protein>
    <submittedName>
        <fullName evidence="2">Uncharacterized protein</fullName>
    </submittedName>
</protein>
<proteinExistence type="predicted"/>
<dbReference type="Proteomes" id="UP000758168">
    <property type="component" value="Unassembled WGS sequence"/>
</dbReference>
<evidence type="ECO:0000313" key="2">
    <source>
        <dbReference type="EMBL" id="MBP2415132.1"/>
    </source>
</evidence>
<evidence type="ECO:0000256" key="1">
    <source>
        <dbReference type="SAM" id="MobiDB-lite"/>
    </source>
</evidence>
<gene>
    <name evidence="2" type="ORF">JOF54_000054</name>
</gene>
<accession>A0ABS4Z255</accession>
<feature type="region of interest" description="Disordered" evidence="1">
    <location>
        <begin position="1"/>
        <end position="56"/>
    </location>
</feature>
<dbReference type="RefSeq" id="WP_210051893.1">
    <property type="nucleotide sequence ID" value="NZ_BAAAMH010000016.1"/>
</dbReference>
<feature type="compositionally biased region" description="Low complexity" evidence="1">
    <location>
        <begin position="7"/>
        <end position="24"/>
    </location>
</feature>
<name>A0ABS4Z255_9ACTN</name>
<reference evidence="2 3" key="1">
    <citation type="submission" date="2021-03" db="EMBL/GenBank/DDBJ databases">
        <title>Sequencing the genomes of 1000 actinobacteria strains.</title>
        <authorList>
            <person name="Klenk H.-P."/>
        </authorList>
    </citation>
    <scope>NUCLEOTIDE SEQUENCE [LARGE SCALE GENOMIC DNA]</scope>
    <source>
        <strain evidence="2 3">DSM 12936</strain>
    </source>
</reference>
<feature type="compositionally biased region" description="Basic and acidic residues" evidence="1">
    <location>
        <begin position="27"/>
        <end position="41"/>
    </location>
</feature>
<evidence type="ECO:0000313" key="3">
    <source>
        <dbReference type="Proteomes" id="UP000758168"/>
    </source>
</evidence>
<sequence length="71" mass="7516">MTTPACSRRGGPAAPDGPSADPAATTRPERPRVRGRTDDLRYQANAEDPGRARWPELKARISTAGFDPGAA</sequence>